<dbReference type="Proteomes" id="UP000515152">
    <property type="component" value="Chromosome 25"/>
</dbReference>
<dbReference type="Gene3D" id="3.40.50.720">
    <property type="entry name" value="NAD(P)-binding Rossmann-like Domain"/>
    <property type="match status" value="1"/>
</dbReference>
<dbReference type="InterPro" id="IPR002347">
    <property type="entry name" value="SDR_fam"/>
</dbReference>
<dbReference type="PRINTS" id="PR00081">
    <property type="entry name" value="GDHRDH"/>
</dbReference>
<dbReference type="GeneID" id="105888697"/>
<sequence>MKMRAKLAVLAVVVTAFLWRDTFDPESVRGARVLVTGASMGIGEQMAYHYARLGAQLVITARRESALQKVVERCMELGAQKALYVSGDMSNPADPERVLRQAVALLGGLDYLVLNHIGNSPYGMWDGDTDYVRTLMQINFVSYTQMASAALPTLEKSNGAVVVVSSLLGKMTTPFAATYASTKFAVNGFFGTLQHELAMQGSNVSITICTLGLIDTQTAMDKIRGYTDITPYPASEAALHIIKAGATRQKESHYPWFHWFTCFFRDWFPYIRDICIQKSFNY</sequence>
<dbReference type="PROSITE" id="PS00061">
    <property type="entry name" value="ADH_SHORT"/>
    <property type="match status" value="1"/>
</dbReference>
<dbReference type="PANTHER" id="PTHR44279:SF2">
    <property type="entry name" value="HYDROXYSTEROID (11-BETA) DEHYDROGENASE 1-LIKE B-RELATED"/>
    <property type="match status" value="1"/>
</dbReference>
<dbReference type="InterPro" id="IPR051253">
    <property type="entry name" value="11-beta-HSD"/>
</dbReference>
<evidence type="ECO:0000256" key="1">
    <source>
        <dbReference type="ARBA" id="ARBA00006484"/>
    </source>
</evidence>
<dbReference type="Pfam" id="PF00106">
    <property type="entry name" value="adh_short"/>
    <property type="match status" value="1"/>
</dbReference>
<feature type="chain" id="PRO_5028444737" evidence="3">
    <location>
        <begin position="17"/>
        <end position="282"/>
    </location>
</feature>
<keyword evidence="3" id="KW-0732">Signal</keyword>
<organism evidence="4 5">
    <name type="scientific">Clupea harengus</name>
    <name type="common">Atlantic herring</name>
    <dbReference type="NCBI Taxonomy" id="7950"/>
    <lineage>
        <taxon>Eukaryota</taxon>
        <taxon>Metazoa</taxon>
        <taxon>Chordata</taxon>
        <taxon>Craniata</taxon>
        <taxon>Vertebrata</taxon>
        <taxon>Euteleostomi</taxon>
        <taxon>Actinopterygii</taxon>
        <taxon>Neopterygii</taxon>
        <taxon>Teleostei</taxon>
        <taxon>Clupei</taxon>
        <taxon>Clupeiformes</taxon>
        <taxon>Clupeoidei</taxon>
        <taxon>Clupeidae</taxon>
        <taxon>Clupea</taxon>
    </lineage>
</organism>
<dbReference type="InterPro" id="IPR036291">
    <property type="entry name" value="NAD(P)-bd_dom_sf"/>
</dbReference>
<dbReference type="AlphaFoldDB" id="A0A6P8F4L4"/>
<reference evidence="5" key="1">
    <citation type="submission" date="2025-08" db="UniProtKB">
        <authorList>
            <consortium name="RefSeq"/>
        </authorList>
    </citation>
    <scope>IDENTIFICATION</scope>
</reference>
<evidence type="ECO:0000256" key="2">
    <source>
        <dbReference type="ARBA" id="ARBA00023002"/>
    </source>
</evidence>
<dbReference type="GO" id="GO:0016491">
    <property type="term" value="F:oxidoreductase activity"/>
    <property type="evidence" value="ECO:0007669"/>
    <property type="project" value="UniProtKB-KW"/>
</dbReference>
<dbReference type="OrthoDB" id="1933717at2759"/>
<dbReference type="RefSeq" id="XP_031419096.1">
    <property type="nucleotide sequence ID" value="XM_031563236.2"/>
</dbReference>
<dbReference type="PANTHER" id="PTHR44279">
    <property type="entry name" value="HYDROXYSTEROID (11-BETA) DEHYDROGENASE 1-LIKE B-RELATED"/>
    <property type="match status" value="1"/>
</dbReference>
<keyword evidence="4" id="KW-1185">Reference proteome</keyword>
<feature type="signal peptide" evidence="3">
    <location>
        <begin position="1"/>
        <end position="16"/>
    </location>
</feature>
<evidence type="ECO:0000256" key="3">
    <source>
        <dbReference type="SAM" id="SignalP"/>
    </source>
</evidence>
<dbReference type="KEGG" id="char:105888697"/>
<evidence type="ECO:0000313" key="4">
    <source>
        <dbReference type="Proteomes" id="UP000515152"/>
    </source>
</evidence>
<dbReference type="FunFam" id="3.40.50.720:FF:000329">
    <property type="entry name" value="Corticosteroid 11-beta-dehydrogenase isozyme 1"/>
    <property type="match status" value="1"/>
</dbReference>
<accession>A0A6P8F4L4</accession>
<evidence type="ECO:0000313" key="5">
    <source>
        <dbReference type="RefSeq" id="XP_031419096.1"/>
    </source>
</evidence>
<dbReference type="InterPro" id="IPR020904">
    <property type="entry name" value="Sc_DH/Rdtase_CS"/>
</dbReference>
<dbReference type="SUPFAM" id="SSF51735">
    <property type="entry name" value="NAD(P)-binding Rossmann-fold domains"/>
    <property type="match status" value="1"/>
</dbReference>
<comment type="similarity">
    <text evidence="1">Belongs to the short-chain dehydrogenases/reductases (SDR) family.</text>
</comment>
<protein>
    <submittedName>
        <fullName evidence="5">Hydroxysteroid 11-beta-dehydrogenase 1-like protein</fullName>
    </submittedName>
</protein>
<name>A0A6P8F4L4_CLUHA</name>
<proteinExistence type="inferred from homology"/>
<gene>
    <name evidence="5" type="primary">LOC105888697</name>
</gene>
<keyword evidence="2" id="KW-0560">Oxidoreductase</keyword>